<evidence type="ECO:0000256" key="6">
    <source>
        <dbReference type="ARBA" id="ARBA00023002"/>
    </source>
</evidence>
<keyword evidence="5 12" id="KW-1133">Transmembrane helix</keyword>
<proteinExistence type="predicted"/>
<evidence type="ECO:0000256" key="2">
    <source>
        <dbReference type="ARBA" id="ARBA00022475"/>
    </source>
</evidence>
<evidence type="ECO:0000256" key="12">
    <source>
        <dbReference type="SAM" id="Phobius"/>
    </source>
</evidence>
<evidence type="ECO:0000256" key="4">
    <source>
        <dbReference type="ARBA" id="ARBA00022723"/>
    </source>
</evidence>
<keyword evidence="2" id="KW-1003">Cell membrane</keyword>
<keyword evidence="4" id="KW-0479">Metal-binding</keyword>
<gene>
    <name evidence="13" type="ORF">AYW79_01420</name>
</gene>
<dbReference type="GO" id="GO:0016020">
    <property type="term" value="C:membrane"/>
    <property type="evidence" value="ECO:0007669"/>
    <property type="project" value="UniProtKB-SubCell"/>
</dbReference>
<feature type="transmembrane region" description="Helical" evidence="12">
    <location>
        <begin position="77"/>
        <end position="99"/>
    </location>
</feature>
<protein>
    <recommendedName>
        <fullName evidence="15">Heme A synthase</fullName>
    </recommendedName>
</protein>
<organism evidence="13 14">
    <name type="scientific">Ferroacidibacillus organovorans</name>
    <dbReference type="NCBI Taxonomy" id="1765683"/>
    <lineage>
        <taxon>Bacteria</taxon>
        <taxon>Bacillati</taxon>
        <taxon>Bacillota</taxon>
        <taxon>Bacilli</taxon>
        <taxon>Bacillales</taxon>
        <taxon>Alicyclobacillaceae</taxon>
        <taxon>Ferroacidibacillus</taxon>
    </lineage>
</organism>
<evidence type="ECO:0000256" key="1">
    <source>
        <dbReference type="ARBA" id="ARBA00004141"/>
    </source>
</evidence>
<evidence type="ECO:0008006" key="15">
    <source>
        <dbReference type="Google" id="ProtNLM"/>
    </source>
</evidence>
<keyword evidence="8" id="KW-0350">Heme biosynthesis</keyword>
<dbReference type="InterPro" id="IPR003780">
    <property type="entry name" value="COX15/CtaA_fam"/>
</dbReference>
<evidence type="ECO:0000313" key="14">
    <source>
        <dbReference type="Proteomes" id="UP000077421"/>
    </source>
</evidence>
<dbReference type="GO" id="GO:0046872">
    <property type="term" value="F:metal ion binding"/>
    <property type="evidence" value="ECO:0007669"/>
    <property type="project" value="UniProtKB-KW"/>
</dbReference>
<evidence type="ECO:0000256" key="8">
    <source>
        <dbReference type="ARBA" id="ARBA00023133"/>
    </source>
</evidence>
<keyword evidence="3 12" id="KW-0812">Transmembrane</keyword>
<dbReference type="Pfam" id="PF02628">
    <property type="entry name" value="COX15-CtaA"/>
    <property type="match status" value="1"/>
</dbReference>
<feature type="transmembrane region" description="Helical" evidence="12">
    <location>
        <begin position="187"/>
        <end position="208"/>
    </location>
</feature>
<dbReference type="PANTHER" id="PTHR35457">
    <property type="entry name" value="HEME A SYNTHASE"/>
    <property type="match status" value="1"/>
</dbReference>
<reference evidence="13 14" key="1">
    <citation type="submission" date="2016-02" db="EMBL/GenBank/DDBJ databases">
        <title>Draft genome sequence of Acidibacillus ferrooxidans SLC66.</title>
        <authorList>
            <person name="Oliveira G."/>
            <person name="Nancucheo I."/>
            <person name="Dall'Agnol H."/>
            <person name="Johnson B."/>
            <person name="Oliveira R."/>
            <person name="Nunes G.L."/>
            <person name="Tzotzos G."/>
            <person name="Orellana S.C."/>
            <person name="Salim A.C."/>
            <person name="Araujo F.M."/>
        </authorList>
    </citation>
    <scope>NUCLEOTIDE SEQUENCE [LARGE SCALE GENOMIC DNA]</scope>
    <source>
        <strain evidence="13 14">SLC66</strain>
    </source>
</reference>
<feature type="transmembrane region" description="Helical" evidence="12">
    <location>
        <begin position="161"/>
        <end position="181"/>
    </location>
</feature>
<comment type="subcellular location">
    <subcellularLocation>
        <location evidence="1">Membrane</location>
        <topology evidence="1">Multi-pass membrane protein</topology>
    </subcellularLocation>
</comment>
<evidence type="ECO:0000256" key="7">
    <source>
        <dbReference type="ARBA" id="ARBA00023004"/>
    </source>
</evidence>
<evidence type="ECO:0000256" key="11">
    <source>
        <dbReference type="ARBA" id="ARBA00023444"/>
    </source>
</evidence>
<evidence type="ECO:0000256" key="5">
    <source>
        <dbReference type="ARBA" id="ARBA00022989"/>
    </source>
</evidence>
<accession>A0A853KFS9</accession>
<comment type="caution">
    <text evidence="13">The sequence shown here is derived from an EMBL/GenBank/DDBJ whole genome shotgun (WGS) entry which is preliminary data.</text>
</comment>
<dbReference type="EMBL" id="LSUQ01000003">
    <property type="protein sequence ID" value="OAG95129.1"/>
    <property type="molecule type" value="Genomic_DNA"/>
</dbReference>
<feature type="transmembrane region" description="Helical" evidence="12">
    <location>
        <begin position="128"/>
        <end position="149"/>
    </location>
</feature>
<evidence type="ECO:0000256" key="3">
    <source>
        <dbReference type="ARBA" id="ARBA00022692"/>
    </source>
</evidence>
<name>A0A853KFS9_9BACL</name>
<dbReference type="AlphaFoldDB" id="A0A853KFS9"/>
<dbReference type="GO" id="GO:0006784">
    <property type="term" value="P:heme A biosynthetic process"/>
    <property type="evidence" value="ECO:0007669"/>
    <property type="project" value="InterPro"/>
</dbReference>
<keyword evidence="7" id="KW-0408">Iron</keyword>
<keyword evidence="10" id="KW-1015">Disulfide bond</keyword>
<keyword evidence="6" id="KW-0560">Oxidoreductase</keyword>
<sequence>MVWISMGFVILESVVGAIAVLLPSVSPAILAVTLGVSLISFAGNILVTIVLAQIQRQHPFGSGDPHRLRANELPKNFTKWTLFTLGYTFIAMYVGAYLAKSNISDSFRGYPFPSETYHQAGFNVYFDFLHRGIAIGLFLLIIRLFIFAYRWRLERPDLYRGALLTILLVAGQILSGAYLILTNLSLFGFLIHVSVVSCLFATLAYLVLQSLPEPLRPNPSSISRIPSKSPSRI</sequence>
<dbReference type="PANTHER" id="PTHR35457:SF1">
    <property type="entry name" value="HEME A SYNTHASE"/>
    <property type="match status" value="1"/>
</dbReference>
<evidence type="ECO:0000256" key="9">
    <source>
        <dbReference type="ARBA" id="ARBA00023136"/>
    </source>
</evidence>
<evidence type="ECO:0000256" key="10">
    <source>
        <dbReference type="ARBA" id="ARBA00023157"/>
    </source>
</evidence>
<comment type="pathway">
    <text evidence="11">Porphyrin-containing compound metabolism.</text>
</comment>
<dbReference type="Proteomes" id="UP000077421">
    <property type="component" value="Unassembled WGS sequence"/>
</dbReference>
<dbReference type="GO" id="GO:0016491">
    <property type="term" value="F:oxidoreductase activity"/>
    <property type="evidence" value="ECO:0007669"/>
    <property type="project" value="UniProtKB-KW"/>
</dbReference>
<dbReference type="InterPro" id="IPR050450">
    <property type="entry name" value="COX15/CtaA_HemeA_synthase"/>
</dbReference>
<feature type="transmembrane region" description="Helical" evidence="12">
    <location>
        <begin position="29"/>
        <end position="52"/>
    </location>
</feature>
<evidence type="ECO:0000313" key="13">
    <source>
        <dbReference type="EMBL" id="OAG95129.1"/>
    </source>
</evidence>
<keyword evidence="9 12" id="KW-0472">Membrane</keyword>